<dbReference type="SMART" id="SM00354">
    <property type="entry name" value="HTH_LACI"/>
    <property type="match status" value="1"/>
</dbReference>
<dbReference type="Pfam" id="PF00356">
    <property type="entry name" value="LacI"/>
    <property type="match status" value="1"/>
</dbReference>
<comment type="caution">
    <text evidence="5">The sequence shown here is derived from an EMBL/GenBank/DDBJ whole genome shotgun (WGS) entry which is preliminary data.</text>
</comment>
<dbReference type="Proteomes" id="UP001597108">
    <property type="component" value="Unassembled WGS sequence"/>
</dbReference>
<dbReference type="InterPro" id="IPR046335">
    <property type="entry name" value="LacI/GalR-like_sensor"/>
</dbReference>
<feature type="domain" description="HTH lacI-type" evidence="4">
    <location>
        <begin position="9"/>
        <end position="66"/>
    </location>
</feature>
<dbReference type="PANTHER" id="PTHR30146">
    <property type="entry name" value="LACI-RELATED TRANSCRIPTIONAL REPRESSOR"/>
    <property type="match status" value="1"/>
</dbReference>
<dbReference type="GO" id="GO:0003677">
    <property type="term" value="F:DNA binding"/>
    <property type="evidence" value="ECO:0007669"/>
    <property type="project" value="UniProtKB-KW"/>
</dbReference>
<dbReference type="InterPro" id="IPR028082">
    <property type="entry name" value="Peripla_BP_I"/>
</dbReference>
<evidence type="ECO:0000313" key="6">
    <source>
        <dbReference type="Proteomes" id="UP001597108"/>
    </source>
</evidence>
<dbReference type="RefSeq" id="WP_386076784.1">
    <property type="nucleotide sequence ID" value="NZ_JBHTJT010000046.1"/>
</dbReference>
<proteinExistence type="predicted"/>
<dbReference type="PANTHER" id="PTHR30146:SF153">
    <property type="entry name" value="LACTOSE OPERON REPRESSOR"/>
    <property type="match status" value="1"/>
</dbReference>
<evidence type="ECO:0000256" key="3">
    <source>
        <dbReference type="ARBA" id="ARBA00023163"/>
    </source>
</evidence>
<dbReference type="InterPro" id="IPR000843">
    <property type="entry name" value="HTH_LacI"/>
</dbReference>
<dbReference type="PROSITE" id="PS00356">
    <property type="entry name" value="HTH_LACI_1"/>
    <property type="match status" value="1"/>
</dbReference>
<sequence length="343" mass="36933">MDAETPEEPTLKDIAREAGVSVAAVSKVLNNREGVGAETRERISRIARDLGYRGRGGRGAARGLARATLVTLDRYVMNDAFYGAIIAGILSHGKAADIDISVSVVAGTEPRCLQQRFRDEPPTALVLVGIDQLELVSEAVAFGCPAVIVNGMDRTMRLPSVSPDYHFGAWTATRHLLSLGHRDIVHVTHPYRESIVRRVDGFRNALEEAGIGFSAERNLLDLGSPEMMTLAAGGAIGAYLDRRDRLPDALFCVNDIVALGAIQELQARGLSVPGDISIMGFDGLPIGAHSTPALTSMETDREALGRIAIQLLAERAEFPQRAVQRVTVGVHLEDRQSTGPRRG</sequence>
<accession>A0ABW3IU00</accession>
<dbReference type="SUPFAM" id="SSF47413">
    <property type="entry name" value="lambda repressor-like DNA-binding domains"/>
    <property type="match status" value="1"/>
</dbReference>
<dbReference type="EMBL" id="JBHTJT010000046">
    <property type="protein sequence ID" value="MFD0981653.1"/>
    <property type="molecule type" value="Genomic_DNA"/>
</dbReference>
<keyword evidence="2 5" id="KW-0238">DNA-binding</keyword>
<reference evidence="6" key="1">
    <citation type="journal article" date="2019" name="Int. J. Syst. Evol. Microbiol.">
        <title>The Global Catalogue of Microorganisms (GCM) 10K type strain sequencing project: providing services to taxonomists for standard genome sequencing and annotation.</title>
        <authorList>
            <consortium name="The Broad Institute Genomics Platform"/>
            <consortium name="The Broad Institute Genome Sequencing Center for Infectious Disease"/>
            <person name="Wu L."/>
            <person name="Ma J."/>
        </authorList>
    </citation>
    <scope>NUCLEOTIDE SEQUENCE [LARGE SCALE GENOMIC DNA]</scope>
    <source>
        <strain evidence="6">CCUG 60524</strain>
    </source>
</reference>
<dbReference type="Gene3D" id="3.40.50.2300">
    <property type="match status" value="2"/>
</dbReference>
<evidence type="ECO:0000256" key="2">
    <source>
        <dbReference type="ARBA" id="ARBA00023125"/>
    </source>
</evidence>
<organism evidence="5 6">
    <name type="scientific">Tropicimonas aquimaris</name>
    <dbReference type="NCBI Taxonomy" id="914152"/>
    <lineage>
        <taxon>Bacteria</taxon>
        <taxon>Pseudomonadati</taxon>
        <taxon>Pseudomonadota</taxon>
        <taxon>Alphaproteobacteria</taxon>
        <taxon>Rhodobacterales</taxon>
        <taxon>Roseobacteraceae</taxon>
        <taxon>Tropicimonas</taxon>
    </lineage>
</organism>
<evidence type="ECO:0000256" key="1">
    <source>
        <dbReference type="ARBA" id="ARBA00023015"/>
    </source>
</evidence>
<dbReference type="PRINTS" id="PR00036">
    <property type="entry name" value="HTHLACI"/>
</dbReference>
<dbReference type="Gene3D" id="1.10.260.40">
    <property type="entry name" value="lambda repressor-like DNA-binding domains"/>
    <property type="match status" value="1"/>
</dbReference>
<gene>
    <name evidence="5" type="ORF">ACFQ2S_18620</name>
</gene>
<protein>
    <submittedName>
        <fullName evidence="5">LacI family DNA-binding transcriptional regulator</fullName>
    </submittedName>
</protein>
<evidence type="ECO:0000313" key="5">
    <source>
        <dbReference type="EMBL" id="MFD0981653.1"/>
    </source>
</evidence>
<keyword evidence="1" id="KW-0805">Transcription regulation</keyword>
<evidence type="ECO:0000259" key="4">
    <source>
        <dbReference type="PROSITE" id="PS50932"/>
    </source>
</evidence>
<dbReference type="CDD" id="cd01392">
    <property type="entry name" value="HTH_LacI"/>
    <property type="match status" value="1"/>
</dbReference>
<dbReference type="CDD" id="cd06267">
    <property type="entry name" value="PBP1_LacI_sugar_binding-like"/>
    <property type="match status" value="1"/>
</dbReference>
<name>A0ABW3IU00_9RHOB</name>
<keyword evidence="3" id="KW-0804">Transcription</keyword>
<dbReference type="InterPro" id="IPR010982">
    <property type="entry name" value="Lambda_DNA-bd_dom_sf"/>
</dbReference>
<keyword evidence="6" id="KW-1185">Reference proteome</keyword>
<dbReference type="SUPFAM" id="SSF53822">
    <property type="entry name" value="Periplasmic binding protein-like I"/>
    <property type="match status" value="1"/>
</dbReference>
<dbReference type="Pfam" id="PF13377">
    <property type="entry name" value="Peripla_BP_3"/>
    <property type="match status" value="1"/>
</dbReference>
<dbReference type="PROSITE" id="PS50932">
    <property type="entry name" value="HTH_LACI_2"/>
    <property type="match status" value="1"/>
</dbReference>